<organism evidence="1 2">
    <name type="scientific">Mucuna pruriens</name>
    <name type="common">Velvet bean</name>
    <name type="synonym">Dolichos pruriens</name>
    <dbReference type="NCBI Taxonomy" id="157652"/>
    <lineage>
        <taxon>Eukaryota</taxon>
        <taxon>Viridiplantae</taxon>
        <taxon>Streptophyta</taxon>
        <taxon>Embryophyta</taxon>
        <taxon>Tracheophyta</taxon>
        <taxon>Spermatophyta</taxon>
        <taxon>Magnoliopsida</taxon>
        <taxon>eudicotyledons</taxon>
        <taxon>Gunneridae</taxon>
        <taxon>Pentapetalae</taxon>
        <taxon>rosids</taxon>
        <taxon>fabids</taxon>
        <taxon>Fabales</taxon>
        <taxon>Fabaceae</taxon>
        <taxon>Papilionoideae</taxon>
        <taxon>50 kb inversion clade</taxon>
        <taxon>NPAAA clade</taxon>
        <taxon>indigoferoid/millettioid clade</taxon>
        <taxon>Phaseoleae</taxon>
        <taxon>Mucuna</taxon>
    </lineage>
</organism>
<evidence type="ECO:0000313" key="2">
    <source>
        <dbReference type="Proteomes" id="UP000257109"/>
    </source>
</evidence>
<name>A0A371DZT8_MUCPR</name>
<reference evidence="1" key="1">
    <citation type="submission" date="2018-05" db="EMBL/GenBank/DDBJ databases">
        <title>Draft genome of Mucuna pruriens seed.</title>
        <authorList>
            <person name="Nnadi N.E."/>
            <person name="Vos R."/>
            <person name="Hasami M.H."/>
            <person name="Devisetty U.K."/>
            <person name="Aguiy J.C."/>
        </authorList>
    </citation>
    <scope>NUCLEOTIDE SEQUENCE [LARGE SCALE GENOMIC DNA]</scope>
    <source>
        <strain evidence="1">JCA_2017</strain>
    </source>
</reference>
<accession>A0A371DZT8</accession>
<keyword evidence="2" id="KW-1185">Reference proteome</keyword>
<dbReference type="PANTHER" id="PTHR11439:SF442">
    <property type="entry name" value="CYSTEINE-RICH RLK (RECEPTOR-LIKE PROTEIN KINASE) 8"/>
    <property type="match status" value="1"/>
</dbReference>
<dbReference type="EMBL" id="QJKJ01017883">
    <property type="protein sequence ID" value="RDX58050.1"/>
    <property type="molecule type" value="Genomic_DNA"/>
</dbReference>
<gene>
    <name evidence="1" type="ORF">CR513_62659</name>
</gene>
<feature type="non-terminal residue" evidence="1">
    <location>
        <position position="1"/>
    </location>
</feature>
<protein>
    <recommendedName>
        <fullName evidence="3">Mitochondrial protein</fullName>
    </recommendedName>
</protein>
<evidence type="ECO:0008006" key="3">
    <source>
        <dbReference type="Google" id="ProtNLM"/>
    </source>
</evidence>
<dbReference type="Proteomes" id="UP000257109">
    <property type="component" value="Unassembled WGS sequence"/>
</dbReference>
<dbReference type="STRING" id="157652.A0A371DZT8"/>
<comment type="caution">
    <text evidence="1">The sequence shown here is derived from an EMBL/GenBank/DDBJ whole genome shotgun (WGS) entry which is preliminary data.</text>
</comment>
<proteinExistence type="predicted"/>
<evidence type="ECO:0000313" key="1">
    <source>
        <dbReference type="EMBL" id="RDX58050.1"/>
    </source>
</evidence>
<dbReference type="AlphaFoldDB" id="A0A371DZT8"/>
<dbReference type="PANTHER" id="PTHR11439">
    <property type="entry name" value="GAG-POL-RELATED RETROTRANSPOSON"/>
    <property type="match status" value="1"/>
</dbReference>
<sequence length="157" mass="18515">MDDIIFSVTNEHLLKNFFDLMQSKFDISMKGELNRYDIMLFVCLCARFHSDLKESHLKVVKRIFRYLIVTTNLNLSYKKNQDFKLVRYCDVDYAGDKIERKTISEGCHFIRPCLVSWVSKKHTSIALSIVEAKICFSNKLFFTTFMGKISIRDLLYL</sequence>
<dbReference type="OrthoDB" id="1408760at2759"/>